<dbReference type="Gene3D" id="2.30.40.10">
    <property type="entry name" value="Urease, subunit C, domain 1"/>
    <property type="match status" value="1"/>
</dbReference>
<name>A0A0D0MC73_VARPD</name>
<evidence type="ECO:0000313" key="3">
    <source>
        <dbReference type="Proteomes" id="UP000032067"/>
    </source>
</evidence>
<dbReference type="GO" id="GO:0016810">
    <property type="term" value="F:hydrolase activity, acting on carbon-nitrogen (but not peptide) bonds"/>
    <property type="evidence" value="ECO:0007669"/>
    <property type="project" value="InterPro"/>
</dbReference>
<sequence length="417" mass="44153">MTTTNTFLFKNANLLDPLEKDLLEGRDILVEGGVVREVSDKPLQSKAARVIDVKGKTVMPGLIDLHVHVIAVELNLSRQVHMPNVLITLRSVPMLRGMLRRGFTTVRDAGGAGFAFKQAVDAGLAQGPRLFVSGRALSQTGGHGDMRGRSDFLDPAATCSTCVRVGALARVVDGVDAVRRAVREELQMGADQIKIMASGGVASPTDPVGAFGYSEDEIRAIVEEAAGRGTYVMAHAYTAAAIARAVRCGVRTIEHGNLVDAPTAALMAELGAYAVPTLVTYDALANEGESFGLPKESVAKVADVREAGLRSLEIYRKAGVKMGFGSDLLGESQRLQSDEFRLRADVLSPAEAIASATVVGAEVLGMADRLGRLVPGALADLLVVDGNPLRDVECLLGQGERIPLVMKEGVVQFDELG</sequence>
<dbReference type="PANTHER" id="PTHR43135:SF3">
    <property type="entry name" value="ALPHA-D-RIBOSE 1-METHYLPHOSPHONATE 5-TRIPHOSPHATE DIPHOSPHATASE"/>
    <property type="match status" value="1"/>
</dbReference>
<feature type="domain" description="Amidohydrolase-related" evidence="1">
    <location>
        <begin position="57"/>
        <end position="401"/>
    </location>
</feature>
<dbReference type="Gene3D" id="3.20.20.140">
    <property type="entry name" value="Metal-dependent hydrolases"/>
    <property type="match status" value="1"/>
</dbReference>
<dbReference type="SUPFAM" id="SSF51338">
    <property type="entry name" value="Composite domain of metallo-dependent hydrolases"/>
    <property type="match status" value="2"/>
</dbReference>
<dbReference type="AlphaFoldDB" id="A0A0D0MC73"/>
<dbReference type="RefSeq" id="WP_042580681.1">
    <property type="nucleotide sequence ID" value="NZ_JXQQ01000048.1"/>
</dbReference>
<dbReference type="InterPro" id="IPR051781">
    <property type="entry name" value="Metallo-dep_Hydrolase"/>
</dbReference>
<dbReference type="Pfam" id="PF01979">
    <property type="entry name" value="Amidohydro_1"/>
    <property type="match status" value="1"/>
</dbReference>
<dbReference type="EMBL" id="JXQQ01000048">
    <property type="protein sequence ID" value="KIQ28444.1"/>
    <property type="molecule type" value="Genomic_DNA"/>
</dbReference>
<dbReference type="Proteomes" id="UP000032067">
    <property type="component" value="Unassembled WGS sequence"/>
</dbReference>
<accession>A0A0D0MC73</accession>
<dbReference type="InterPro" id="IPR057744">
    <property type="entry name" value="OTAase-like"/>
</dbReference>
<dbReference type="SUPFAM" id="SSF51556">
    <property type="entry name" value="Metallo-dependent hydrolases"/>
    <property type="match status" value="1"/>
</dbReference>
<gene>
    <name evidence="2" type="ORF">RT97_20620</name>
</gene>
<dbReference type="InterPro" id="IPR006680">
    <property type="entry name" value="Amidohydro-rel"/>
</dbReference>
<reference evidence="2 3" key="1">
    <citation type="submission" date="2014-12" db="EMBL/GenBank/DDBJ databases">
        <title>16Stimator: statistical estimation of ribosomal gene copy numbers from draft genome assemblies.</title>
        <authorList>
            <person name="Perisin M.A."/>
            <person name="Vetter M."/>
            <person name="Gilbert J.A."/>
            <person name="Bergelson J."/>
        </authorList>
    </citation>
    <scope>NUCLEOTIDE SEQUENCE [LARGE SCALE GENOMIC DNA]</scope>
    <source>
        <strain evidence="2 3">MEDvA23</strain>
    </source>
</reference>
<protein>
    <submittedName>
        <fullName evidence="2">Peptidase M38</fullName>
    </submittedName>
</protein>
<organism evidence="2 3">
    <name type="scientific">Variovorax paradoxus</name>
    <dbReference type="NCBI Taxonomy" id="34073"/>
    <lineage>
        <taxon>Bacteria</taxon>
        <taxon>Pseudomonadati</taxon>
        <taxon>Pseudomonadota</taxon>
        <taxon>Betaproteobacteria</taxon>
        <taxon>Burkholderiales</taxon>
        <taxon>Comamonadaceae</taxon>
        <taxon>Variovorax</taxon>
    </lineage>
</organism>
<dbReference type="InterPro" id="IPR032466">
    <property type="entry name" value="Metal_Hydrolase"/>
</dbReference>
<evidence type="ECO:0000313" key="2">
    <source>
        <dbReference type="EMBL" id="KIQ28444.1"/>
    </source>
</evidence>
<dbReference type="InterPro" id="IPR011059">
    <property type="entry name" value="Metal-dep_hydrolase_composite"/>
</dbReference>
<comment type="caution">
    <text evidence="2">The sequence shown here is derived from an EMBL/GenBank/DDBJ whole genome shotgun (WGS) entry which is preliminary data.</text>
</comment>
<dbReference type="PANTHER" id="PTHR43135">
    <property type="entry name" value="ALPHA-D-RIBOSE 1-METHYLPHOSPHONATE 5-TRIPHOSPHATE DIPHOSPHATASE"/>
    <property type="match status" value="1"/>
</dbReference>
<dbReference type="CDD" id="cd01299">
    <property type="entry name" value="Met_dep_hydrolase_A"/>
    <property type="match status" value="1"/>
</dbReference>
<proteinExistence type="predicted"/>
<evidence type="ECO:0000259" key="1">
    <source>
        <dbReference type="Pfam" id="PF01979"/>
    </source>
</evidence>
<dbReference type="OrthoDB" id="9782972at2"/>